<name>G8YML3_PICSO</name>
<dbReference type="InterPro" id="IPR011042">
    <property type="entry name" value="6-blade_b-propeller_TolB-like"/>
</dbReference>
<dbReference type="SUPFAM" id="SSF63829">
    <property type="entry name" value="Calcium-dependent phosphotriesterase"/>
    <property type="match status" value="1"/>
</dbReference>
<dbReference type="AlphaFoldDB" id="G8YML3"/>
<reference evidence="1 2" key="1">
    <citation type="journal article" date="2012" name="G3 (Bethesda)">
        <title>Pichia sorbitophila, an interspecies yeast hybrid reveals early steps of genome resolution following polyploidization.</title>
        <authorList>
            <person name="Leh Louis V."/>
            <person name="Despons L."/>
            <person name="Friedrich A."/>
            <person name="Martin T."/>
            <person name="Durrens P."/>
            <person name="Casaregola S."/>
            <person name="Neuveglise C."/>
            <person name="Fairhead C."/>
            <person name="Marck C."/>
            <person name="Cruz J.A."/>
            <person name="Straub M.L."/>
            <person name="Kugler V."/>
            <person name="Sacerdot C."/>
            <person name="Uzunov Z."/>
            <person name="Thierry A."/>
            <person name="Weiss S."/>
            <person name="Bleykasten C."/>
            <person name="De Montigny J."/>
            <person name="Jacques N."/>
            <person name="Jung P."/>
            <person name="Lemaire M."/>
            <person name="Mallet S."/>
            <person name="Morel G."/>
            <person name="Richard G.F."/>
            <person name="Sarkar A."/>
            <person name="Savel G."/>
            <person name="Schacherer J."/>
            <person name="Seret M.L."/>
            <person name="Talla E."/>
            <person name="Samson G."/>
            <person name="Jubin C."/>
            <person name="Poulain J."/>
            <person name="Vacherie B."/>
            <person name="Barbe V."/>
            <person name="Pelletier E."/>
            <person name="Sherman D.J."/>
            <person name="Westhof E."/>
            <person name="Weissenbach J."/>
            <person name="Baret P.V."/>
            <person name="Wincker P."/>
            <person name="Gaillardin C."/>
            <person name="Dujon B."/>
            <person name="Souciet J.L."/>
        </authorList>
    </citation>
    <scope>NUCLEOTIDE SEQUENCE [LARGE SCALE GENOMIC DNA]</scope>
    <source>
        <strain evidence="2">ATCC MYA-4447 / BCRC 22081 / CBS 7064 / NBRC 10061 / NRRL Y-12695</strain>
    </source>
</reference>
<evidence type="ECO:0000313" key="2">
    <source>
        <dbReference type="Proteomes" id="UP000005222"/>
    </source>
</evidence>
<dbReference type="Gene3D" id="2.120.10.30">
    <property type="entry name" value="TolB, C-terminal domain"/>
    <property type="match status" value="2"/>
</dbReference>
<proteinExistence type="predicted"/>
<dbReference type="OrthoDB" id="5958943at2759"/>
<dbReference type="STRING" id="559304.G8YML3"/>
<dbReference type="GO" id="GO:0005886">
    <property type="term" value="C:plasma membrane"/>
    <property type="evidence" value="ECO:0007669"/>
    <property type="project" value="TreeGrafter"/>
</dbReference>
<dbReference type="InParanoid" id="G8YML3"/>
<protein>
    <submittedName>
        <fullName evidence="1">Piso0_001228 protein</fullName>
    </submittedName>
</protein>
<dbReference type="PANTHER" id="PTHR46513">
    <property type="entry name" value="VITELLOGENIN RECEPTOR-LIKE PROTEIN-RELATED-RELATED"/>
    <property type="match status" value="1"/>
</dbReference>
<dbReference type="GO" id="GO:0060070">
    <property type="term" value="P:canonical Wnt signaling pathway"/>
    <property type="evidence" value="ECO:0007669"/>
    <property type="project" value="TreeGrafter"/>
</dbReference>
<accession>G8YML3</accession>
<dbReference type="EMBL" id="FO082055">
    <property type="protein sequence ID" value="CCE79181.1"/>
    <property type="molecule type" value="Genomic_DNA"/>
</dbReference>
<dbReference type="Proteomes" id="UP000005222">
    <property type="component" value="Chromosome E"/>
</dbReference>
<organism evidence="1 2">
    <name type="scientific">Pichia sorbitophila (strain ATCC MYA-4447 / BCRC 22081 / CBS 7064 / NBRC 10061 / NRRL Y-12695)</name>
    <name type="common">Hybrid yeast</name>
    <dbReference type="NCBI Taxonomy" id="559304"/>
    <lineage>
        <taxon>Eukaryota</taxon>
        <taxon>Fungi</taxon>
        <taxon>Dikarya</taxon>
        <taxon>Ascomycota</taxon>
        <taxon>Saccharomycotina</taxon>
        <taxon>Pichiomycetes</taxon>
        <taxon>Debaryomycetaceae</taxon>
        <taxon>Millerozyma</taxon>
    </lineage>
</organism>
<dbReference type="eggNOG" id="KOG2304">
    <property type="taxonomic scope" value="Eukaryota"/>
</dbReference>
<dbReference type="HOGENOM" id="CLU_072072_0_0_1"/>
<dbReference type="PANTHER" id="PTHR46513:SF13">
    <property type="entry name" value="EGF-LIKE DOMAIN-CONTAINING PROTEIN"/>
    <property type="match status" value="1"/>
</dbReference>
<dbReference type="OMA" id="GMKVMRC"/>
<dbReference type="InterPro" id="IPR050778">
    <property type="entry name" value="Cueball_EGF_LRP_Nidogen"/>
</dbReference>
<keyword evidence="2" id="KW-1185">Reference proteome</keyword>
<evidence type="ECO:0000313" key="1">
    <source>
        <dbReference type="EMBL" id="CCE79181.1"/>
    </source>
</evidence>
<sequence>MDTIIYLNLFESKIVFADKNSYETLWEIKDAGATDGIQVDEANGKIYWTDMGRYWVGDVLPKNDGAVWKADIDGKNKTLLVGNGDIYTGKQLCLDHEAQVLYFCDREGGRVLSCNTDGSNFKTLVSRGRRDSLPVDILDQCVGITLDKKRRQILWTQKGPSKGGLGAIFRCGMEINGGDPERRDDIEVLLDKLPEPIDLYLDAENDILYWTDRGKEPEGNSLNKAKLDDSGLSNYQIIATGFKEAIGLERDGDNLYIADLSGALYKFSLSTGTLKKDHQTDGKITGLTVMNSKSYL</sequence>
<gene>
    <name evidence="1" type="primary">Piso0_001228</name>
    <name evidence="1" type="ORF">GNLVRS01_PISO0E00510g</name>
</gene>